<comment type="similarity">
    <text evidence="1 9">Belongs to the peroxiredoxin family. Prx5 subfamily.</text>
</comment>
<dbReference type="GO" id="GO:0008379">
    <property type="term" value="F:thioredoxin peroxidase activity"/>
    <property type="evidence" value="ECO:0007669"/>
    <property type="project" value="InterPro"/>
</dbReference>
<evidence type="ECO:0000256" key="4">
    <source>
        <dbReference type="ARBA" id="ARBA00023002"/>
    </source>
</evidence>
<dbReference type="Gene3D" id="3.40.30.10">
    <property type="entry name" value="Glutaredoxin"/>
    <property type="match status" value="1"/>
</dbReference>
<name>A0A6A6V7Z0_9PLEO</name>
<dbReference type="GO" id="GO:0045454">
    <property type="term" value="P:cell redox homeostasis"/>
    <property type="evidence" value="ECO:0007669"/>
    <property type="project" value="TreeGrafter"/>
</dbReference>
<organism evidence="11 12">
    <name type="scientific">Sporormia fimetaria CBS 119925</name>
    <dbReference type="NCBI Taxonomy" id="1340428"/>
    <lineage>
        <taxon>Eukaryota</taxon>
        <taxon>Fungi</taxon>
        <taxon>Dikarya</taxon>
        <taxon>Ascomycota</taxon>
        <taxon>Pezizomycotina</taxon>
        <taxon>Dothideomycetes</taxon>
        <taxon>Pleosporomycetidae</taxon>
        <taxon>Pleosporales</taxon>
        <taxon>Sporormiaceae</taxon>
        <taxon>Sporormia</taxon>
    </lineage>
</organism>
<dbReference type="PROSITE" id="PS51352">
    <property type="entry name" value="THIOREDOXIN_2"/>
    <property type="match status" value="1"/>
</dbReference>
<keyword evidence="3 9" id="KW-0049">Antioxidant</keyword>
<dbReference type="GO" id="GO:0005739">
    <property type="term" value="C:mitochondrion"/>
    <property type="evidence" value="ECO:0007669"/>
    <property type="project" value="TreeGrafter"/>
</dbReference>
<keyword evidence="2 9" id="KW-0575">Peroxidase</keyword>
<dbReference type="Pfam" id="PF08534">
    <property type="entry name" value="Redoxin"/>
    <property type="match status" value="1"/>
</dbReference>
<evidence type="ECO:0000259" key="10">
    <source>
        <dbReference type="PROSITE" id="PS51352"/>
    </source>
</evidence>
<keyword evidence="12" id="KW-1185">Reference proteome</keyword>
<evidence type="ECO:0000256" key="9">
    <source>
        <dbReference type="RuleBase" id="RU366011"/>
    </source>
</evidence>
<evidence type="ECO:0000313" key="11">
    <source>
        <dbReference type="EMBL" id="KAF2745799.1"/>
    </source>
</evidence>
<dbReference type="PANTHER" id="PTHR10430:SF16">
    <property type="entry name" value="PEROXIREDOXIN-5, MITOCHONDRIAL"/>
    <property type="match status" value="1"/>
</dbReference>
<feature type="active site" description="Cysteine sulfenic acid (-SOH) intermediate" evidence="8">
    <location>
        <position position="59"/>
    </location>
</feature>
<reference evidence="11" key="1">
    <citation type="journal article" date="2020" name="Stud. Mycol.">
        <title>101 Dothideomycetes genomes: a test case for predicting lifestyles and emergence of pathogens.</title>
        <authorList>
            <person name="Haridas S."/>
            <person name="Albert R."/>
            <person name="Binder M."/>
            <person name="Bloem J."/>
            <person name="Labutti K."/>
            <person name="Salamov A."/>
            <person name="Andreopoulos B."/>
            <person name="Baker S."/>
            <person name="Barry K."/>
            <person name="Bills G."/>
            <person name="Bluhm B."/>
            <person name="Cannon C."/>
            <person name="Castanera R."/>
            <person name="Culley D."/>
            <person name="Daum C."/>
            <person name="Ezra D."/>
            <person name="Gonzalez J."/>
            <person name="Henrissat B."/>
            <person name="Kuo A."/>
            <person name="Liang C."/>
            <person name="Lipzen A."/>
            <person name="Lutzoni F."/>
            <person name="Magnuson J."/>
            <person name="Mondo S."/>
            <person name="Nolan M."/>
            <person name="Ohm R."/>
            <person name="Pangilinan J."/>
            <person name="Park H.-J."/>
            <person name="Ramirez L."/>
            <person name="Alfaro M."/>
            <person name="Sun H."/>
            <person name="Tritt A."/>
            <person name="Yoshinaga Y."/>
            <person name="Zwiers L.-H."/>
            <person name="Turgeon B."/>
            <person name="Goodwin S."/>
            <person name="Spatafora J."/>
            <person name="Crous P."/>
            <person name="Grigoriev I."/>
        </authorList>
    </citation>
    <scope>NUCLEOTIDE SEQUENCE</scope>
    <source>
        <strain evidence="11">CBS 119925</strain>
    </source>
</reference>
<dbReference type="GO" id="GO:0034599">
    <property type="term" value="P:cellular response to oxidative stress"/>
    <property type="evidence" value="ECO:0007669"/>
    <property type="project" value="InterPro"/>
</dbReference>
<dbReference type="InterPro" id="IPR037944">
    <property type="entry name" value="PRX5-like"/>
</dbReference>
<evidence type="ECO:0000256" key="1">
    <source>
        <dbReference type="ARBA" id="ARBA00010505"/>
    </source>
</evidence>
<evidence type="ECO:0000256" key="3">
    <source>
        <dbReference type="ARBA" id="ARBA00022862"/>
    </source>
</evidence>
<dbReference type="AlphaFoldDB" id="A0A6A6V7Z0"/>
<dbReference type="EMBL" id="MU006580">
    <property type="protein sequence ID" value="KAF2745799.1"/>
    <property type="molecule type" value="Genomic_DNA"/>
</dbReference>
<dbReference type="PANTHER" id="PTHR10430">
    <property type="entry name" value="PEROXIREDOXIN"/>
    <property type="match status" value="1"/>
</dbReference>
<proteinExistence type="inferred from homology"/>
<evidence type="ECO:0000256" key="2">
    <source>
        <dbReference type="ARBA" id="ARBA00022559"/>
    </source>
</evidence>
<dbReference type="SUPFAM" id="SSF52833">
    <property type="entry name" value="Thioredoxin-like"/>
    <property type="match status" value="1"/>
</dbReference>
<keyword evidence="5 9" id="KW-0676">Redox-active center</keyword>
<dbReference type="GO" id="GO:0042744">
    <property type="term" value="P:hydrogen peroxide catabolic process"/>
    <property type="evidence" value="ECO:0007669"/>
    <property type="project" value="TreeGrafter"/>
</dbReference>
<dbReference type="OrthoDB" id="195498at2759"/>
<evidence type="ECO:0000256" key="7">
    <source>
        <dbReference type="ARBA" id="ARBA00079296"/>
    </source>
</evidence>
<sequence length="168" mass="18435">MAPLKVGDKLPEGVKFEWAPITDDDPTACGRPQEYDANKEWAGKKVVLFSVPGAFTPGCQAHHLPPYIQKISEFRNKGVDVIAVIASNDAWVMNAWGKVNGVKTDDILFLSDTKTFFSQKYGWPAGMGDRNGRWAMVFDKEGKVVYAENEKSPSQVTVSGAEAVLAKL</sequence>
<feature type="domain" description="Thioredoxin" evidence="10">
    <location>
        <begin position="4"/>
        <end position="168"/>
    </location>
</feature>
<dbReference type="CDD" id="cd03013">
    <property type="entry name" value="PRX5_like"/>
    <property type="match status" value="1"/>
</dbReference>
<evidence type="ECO:0000256" key="6">
    <source>
        <dbReference type="ARBA" id="ARBA00032824"/>
    </source>
</evidence>
<keyword evidence="4 9" id="KW-0560">Oxidoreductase</keyword>
<dbReference type="GO" id="GO:0005777">
    <property type="term" value="C:peroxisome"/>
    <property type="evidence" value="ECO:0007669"/>
    <property type="project" value="TreeGrafter"/>
</dbReference>
<dbReference type="FunFam" id="3.40.30.10:FF:000020">
    <property type="entry name" value="Peroxiredoxin"/>
    <property type="match status" value="1"/>
</dbReference>
<evidence type="ECO:0000313" key="12">
    <source>
        <dbReference type="Proteomes" id="UP000799440"/>
    </source>
</evidence>
<dbReference type="InterPro" id="IPR013766">
    <property type="entry name" value="Thioredoxin_domain"/>
</dbReference>
<gene>
    <name evidence="11" type="ORF">M011DRAFT_405700</name>
</gene>
<dbReference type="Proteomes" id="UP000799440">
    <property type="component" value="Unassembled WGS sequence"/>
</dbReference>
<dbReference type="InterPro" id="IPR013740">
    <property type="entry name" value="Redoxin"/>
</dbReference>
<evidence type="ECO:0000256" key="5">
    <source>
        <dbReference type="ARBA" id="ARBA00023284"/>
    </source>
</evidence>
<protein>
    <recommendedName>
        <fullName evidence="6">Thioredoxin peroxidase</fullName>
    </recommendedName>
    <alternativeName>
        <fullName evidence="7">Thioredoxin-dependent peroxiredoxin</fullName>
    </alternativeName>
</protein>
<comment type="function">
    <text evidence="9">Thiol-specific peroxidase that catalyzes the reduction of hydrogen peroxide and organic hydroperoxides to water and alcohols, respectively. Plays a role in cell protection against oxidative stress by detoxifying peroxides.</text>
</comment>
<accession>A0A6A6V7Z0</accession>
<evidence type="ECO:0000256" key="8">
    <source>
        <dbReference type="PIRSR" id="PIRSR637944-1"/>
    </source>
</evidence>
<dbReference type="InterPro" id="IPR036249">
    <property type="entry name" value="Thioredoxin-like_sf"/>
</dbReference>